<feature type="compositionally biased region" description="Low complexity" evidence="10">
    <location>
        <begin position="280"/>
        <end position="295"/>
    </location>
</feature>
<evidence type="ECO:0000256" key="4">
    <source>
        <dbReference type="ARBA" id="ARBA00022951"/>
    </source>
</evidence>
<evidence type="ECO:0000256" key="6">
    <source>
        <dbReference type="ARBA" id="ARBA00023136"/>
    </source>
</evidence>
<evidence type="ECO:0000313" key="13">
    <source>
        <dbReference type="Proteomes" id="UP000261540"/>
    </source>
</evidence>
<dbReference type="Ensembl" id="ENSPKIT00000034268.1">
    <property type="protein sequence ID" value="ENSPKIP00000010145.1"/>
    <property type="gene ID" value="ENSPKIG00000024974.1"/>
</dbReference>
<keyword evidence="13" id="KW-1185">Reference proteome</keyword>
<keyword evidence="2" id="KW-0732">Signal</keyword>
<feature type="compositionally biased region" description="Polar residues" evidence="10">
    <location>
        <begin position="416"/>
        <end position="429"/>
    </location>
</feature>
<evidence type="ECO:0000313" key="12">
    <source>
        <dbReference type="Ensembl" id="ENSPKIP00000010145.1"/>
    </source>
</evidence>
<evidence type="ECO:0000256" key="10">
    <source>
        <dbReference type="SAM" id="MobiDB-lite"/>
    </source>
</evidence>
<accession>A0A3B3QWW5</accession>
<reference evidence="12" key="1">
    <citation type="submission" date="2025-08" db="UniProtKB">
        <authorList>
            <consortium name="Ensembl"/>
        </authorList>
    </citation>
    <scope>IDENTIFICATION</scope>
</reference>
<feature type="compositionally biased region" description="Basic and acidic residues" evidence="10">
    <location>
        <begin position="445"/>
        <end position="457"/>
    </location>
</feature>
<dbReference type="PANTHER" id="PTHR43681:SF1">
    <property type="entry name" value="SARCALUMENIN"/>
    <property type="match status" value="1"/>
</dbReference>
<dbReference type="PANTHER" id="PTHR43681">
    <property type="entry name" value="TRANSMEMBRANE GTPASE FZO"/>
    <property type="match status" value="1"/>
</dbReference>
<evidence type="ECO:0000256" key="3">
    <source>
        <dbReference type="ARBA" id="ARBA00022741"/>
    </source>
</evidence>
<dbReference type="GO" id="GO:0033017">
    <property type="term" value="C:sarcoplasmic reticulum membrane"/>
    <property type="evidence" value="ECO:0007669"/>
    <property type="project" value="UniProtKB-SubCell"/>
</dbReference>
<evidence type="ECO:0000256" key="7">
    <source>
        <dbReference type="ARBA" id="ARBA00023180"/>
    </source>
</evidence>
<feature type="compositionally biased region" description="Acidic residues" evidence="10">
    <location>
        <begin position="372"/>
        <end position="385"/>
    </location>
</feature>
<sequence>MSLPPSPRPLTFSPWCIYIACPHVTVLLAAEMKGLLLICCSVPLLFLAAAESTGEPIGHPGTEDEPLMRLQLQQPDSEGLFACACDHRGVSSDPGEDRSKSSSNDTPAPERAICQSCANEDTPESQAESSTEEEEEEEQKHEREDQNNVSDETVPTLMEVDEEDSVGKEEDASEDVSENHSTTEHQTSEELVTGDTAELPEKVENAEPSEEDVQEDITTDDVHNDTFKSEPVSVSEEDIEIPEIKAGDKGVENAEDSNEEENNAVLASAEDEQQEEETKGTNGEETIEPPIELTENQYEQGQNNAEVDEEDLKSLKHDISSDQEEQKLVEPRETEEKEDPKDAGTSMGEDIDSIFESQEQAAVSGDLTTKEEQEEDTEENEEVEDATGKPYSQMVDEATEHIQDLNGEDKEEPTKDTSSNVSEEVNSQDSEGDKANVEVETDPNVQDKKEQEEDHEYHIDSTVMAEVATEEWDPVVETVDENIDVILEAVVEDNVAESSHTGSLKEEEGKMLVSLLRDRSHIEDTLQAAADQPNDKYQAGLKKLRNIYQTSIKPLEKVYKYNELRQHEISDAEISSKPMVLFLGPWSVGKSSMINYLLGLQDTPQELYTGAEPTTSEFTVIMHGEKTRTIEGIVMAADSSRSFSSLEKFGQNFLEKLVGIEMPQKLLERVTIVDTPGIIENRKQQERGYPFNDVCQWFIDRADLIFLVFDPTKLDVGGELEMMFRQMKSRESQIRIILNKADSIVPQDLMRVYGALFWSLAPLINVTEPPRVYVSSFWPYQYAPDTSWELFKREEISLLEDLNQVIENRLENKIALIRQHGIRVRVHALLVDRYVQTFYEKTGYFGDPELVFKEIVDDPDRFYIFKSILAKTNVSRFDLPDPEAYRDFFGVNPINSFKPLSAHCPFWGRCLLNKIEAAITEELPGLISSMAAGRAPSLSCEDTGCQEEPKNRYRRH</sequence>
<protein>
    <recommendedName>
        <fullName evidence="9">Sarcalumenin</fullName>
    </recommendedName>
</protein>
<dbReference type="Proteomes" id="UP000261540">
    <property type="component" value="Unplaced"/>
</dbReference>
<keyword evidence="6" id="KW-0472">Membrane</keyword>
<dbReference type="PROSITE" id="PS51718">
    <property type="entry name" value="G_DYNAMIN_2"/>
    <property type="match status" value="1"/>
</dbReference>
<evidence type="ECO:0000256" key="1">
    <source>
        <dbReference type="ARBA" id="ARBA00004564"/>
    </source>
</evidence>
<dbReference type="GeneTree" id="ENSGT00940000157834"/>
<organism evidence="12 13">
    <name type="scientific">Paramormyrops kingsleyae</name>
    <dbReference type="NCBI Taxonomy" id="1676925"/>
    <lineage>
        <taxon>Eukaryota</taxon>
        <taxon>Metazoa</taxon>
        <taxon>Chordata</taxon>
        <taxon>Craniata</taxon>
        <taxon>Vertebrata</taxon>
        <taxon>Euteleostomi</taxon>
        <taxon>Actinopterygii</taxon>
        <taxon>Neopterygii</taxon>
        <taxon>Teleostei</taxon>
        <taxon>Osteoglossocephala</taxon>
        <taxon>Osteoglossomorpha</taxon>
        <taxon>Osteoglossiformes</taxon>
        <taxon>Mormyridae</taxon>
        <taxon>Paramormyrops</taxon>
    </lineage>
</organism>
<evidence type="ECO:0000256" key="2">
    <source>
        <dbReference type="ARBA" id="ARBA00022729"/>
    </source>
</evidence>
<dbReference type="Gene3D" id="3.40.50.300">
    <property type="entry name" value="P-loop containing nucleotide triphosphate hydrolases"/>
    <property type="match status" value="1"/>
</dbReference>
<keyword evidence="5" id="KW-0342">GTP-binding</keyword>
<dbReference type="InterPro" id="IPR027417">
    <property type="entry name" value="P-loop_NTPase"/>
</dbReference>
<reference evidence="12" key="2">
    <citation type="submission" date="2025-09" db="UniProtKB">
        <authorList>
            <consortium name="Ensembl"/>
        </authorList>
    </citation>
    <scope>IDENTIFICATION</scope>
</reference>
<keyword evidence="7" id="KW-0325">Glycoprotein</keyword>
<keyword evidence="4" id="KW-0703">Sarcoplasmic reticulum</keyword>
<dbReference type="Pfam" id="PF00350">
    <property type="entry name" value="Dynamin_N"/>
    <property type="match status" value="1"/>
</dbReference>
<dbReference type="InterPro" id="IPR031692">
    <property type="entry name" value="EHD_N"/>
</dbReference>
<feature type="compositionally biased region" description="Basic and acidic residues" evidence="10">
    <location>
        <begin position="312"/>
        <end position="342"/>
    </location>
</feature>
<dbReference type="STRING" id="1676925.ENSPKIP00000010145"/>
<feature type="region of interest" description="Disordered" evidence="10">
    <location>
        <begin position="85"/>
        <end position="457"/>
    </location>
</feature>
<feature type="compositionally biased region" description="Polar residues" evidence="10">
    <location>
        <begin position="296"/>
        <end position="305"/>
    </location>
</feature>
<feature type="compositionally biased region" description="Acidic residues" evidence="10">
    <location>
        <begin position="207"/>
        <end position="219"/>
    </location>
</feature>
<feature type="region of interest" description="Disordered" evidence="10">
    <location>
        <begin position="936"/>
        <end position="956"/>
    </location>
</feature>
<feature type="compositionally biased region" description="Basic and acidic residues" evidence="10">
    <location>
        <begin position="177"/>
        <end position="188"/>
    </location>
</feature>
<comment type="subcellular location">
    <subcellularLocation>
        <location evidence="1">Sarcoplasmic reticulum lumen</location>
    </subcellularLocation>
    <subcellularLocation>
        <location evidence="8">Sarcoplasmic reticulum membrane</location>
        <topology evidence="8">Peripheral membrane protein</topology>
    </subcellularLocation>
</comment>
<evidence type="ECO:0000256" key="9">
    <source>
        <dbReference type="ARBA" id="ARBA00074933"/>
    </source>
</evidence>
<dbReference type="FunFam" id="3.40.50.300:FF:000635">
    <property type="entry name" value="Sarcalumenin, putative"/>
    <property type="match status" value="1"/>
</dbReference>
<dbReference type="Gene3D" id="1.10.268.20">
    <property type="match status" value="1"/>
</dbReference>
<evidence type="ECO:0000256" key="5">
    <source>
        <dbReference type="ARBA" id="ARBA00023134"/>
    </source>
</evidence>
<dbReference type="GO" id="GO:0005525">
    <property type="term" value="F:GTP binding"/>
    <property type="evidence" value="ECO:0007669"/>
    <property type="project" value="InterPro"/>
</dbReference>
<keyword evidence="3" id="KW-0547">Nucleotide-binding</keyword>
<dbReference type="InterPro" id="IPR045063">
    <property type="entry name" value="Dynamin_N"/>
</dbReference>
<dbReference type="Pfam" id="PF16880">
    <property type="entry name" value="EHD_N"/>
    <property type="match status" value="1"/>
</dbReference>
<feature type="compositionally biased region" description="Basic and acidic residues" evidence="10">
    <location>
        <begin position="242"/>
        <end position="252"/>
    </location>
</feature>
<name>A0A3B3QWW5_9TELE</name>
<feature type="domain" description="Dynamin-type G" evidence="11">
    <location>
        <begin position="574"/>
        <end position="815"/>
    </location>
</feature>
<dbReference type="InterPro" id="IPR030381">
    <property type="entry name" value="G_DYNAMIN_dom"/>
</dbReference>
<evidence type="ECO:0000256" key="8">
    <source>
        <dbReference type="ARBA" id="ARBA00060448"/>
    </source>
</evidence>
<feature type="compositionally biased region" description="Basic and acidic residues" evidence="10">
    <location>
        <begin position="85"/>
        <end position="100"/>
    </location>
</feature>
<dbReference type="GO" id="GO:0033018">
    <property type="term" value="C:sarcoplasmic reticulum lumen"/>
    <property type="evidence" value="ECO:0007669"/>
    <property type="project" value="UniProtKB-SubCell"/>
</dbReference>
<feature type="compositionally biased region" description="Basic and acidic residues" evidence="10">
    <location>
        <begin position="947"/>
        <end position="956"/>
    </location>
</feature>
<dbReference type="AlphaFoldDB" id="A0A3B3QWW5"/>
<proteinExistence type="predicted"/>
<evidence type="ECO:0000259" key="11">
    <source>
        <dbReference type="PROSITE" id="PS51718"/>
    </source>
</evidence>
<dbReference type="CDD" id="cd09913">
    <property type="entry name" value="EHD"/>
    <property type="match status" value="1"/>
</dbReference>
<dbReference type="SUPFAM" id="SSF52540">
    <property type="entry name" value="P-loop containing nucleoside triphosphate hydrolases"/>
    <property type="match status" value="1"/>
</dbReference>
<dbReference type="InterPro" id="IPR051943">
    <property type="entry name" value="TRAFAC_Dynamin-like_GTPase"/>
</dbReference>
<feature type="compositionally biased region" description="Acidic residues" evidence="10">
    <location>
        <begin position="253"/>
        <end position="262"/>
    </location>
</feature>